<sequence length="173" mass="18549">MNKRKQARASLESATRDLKSYADGIIQTSENLNKLSTAALYGVVGGVVGMLIGGLIPNIQFLPQAGVIALMSLAGIAGGIIFHRSGSKGIQQEQRLKAHRMVRQEMLSGINDARKLNAPEAVLLKLWGQYENHNLNLQDSSQITQPRIGGVTGATIYIGSEDLHKTDAKSGEA</sequence>
<dbReference type="EMBL" id="SGFE01000008">
    <property type="protein sequence ID" value="RZI32665.1"/>
    <property type="molecule type" value="Genomic_DNA"/>
</dbReference>
<evidence type="ECO:0000313" key="2">
    <source>
        <dbReference type="EMBL" id="RZI32665.1"/>
    </source>
</evidence>
<comment type="caution">
    <text evidence="2">The sequence shown here is derived from an EMBL/GenBank/DDBJ whole genome shotgun (WGS) entry which is preliminary data.</text>
</comment>
<proteinExistence type="predicted"/>
<keyword evidence="1" id="KW-0472">Membrane</keyword>
<evidence type="ECO:0000256" key="1">
    <source>
        <dbReference type="SAM" id="Phobius"/>
    </source>
</evidence>
<dbReference type="AlphaFoldDB" id="A0A4Q7D1H5"/>
<dbReference type="RefSeq" id="WP_130138151.1">
    <property type="nucleotide sequence ID" value="NZ_SGFE01000008.1"/>
</dbReference>
<keyword evidence="1" id="KW-0812">Transmembrane</keyword>
<feature type="transmembrane region" description="Helical" evidence="1">
    <location>
        <begin position="38"/>
        <end position="56"/>
    </location>
</feature>
<accession>A0A4Q7D1H5</accession>
<keyword evidence="1" id="KW-1133">Transmembrane helix</keyword>
<gene>
    <name evidence="2" type="ORF">EUX57_05275</name>
</gene>
<dbReference type="Proteomes" id="UP000293369">
    <property type="component" value="Unassembled WGS sequence"/>
</dbReference>
<organism evidence="2 3">
    <name type="scientific">Pseudomonas orientalis</name>
    <dbReference type="NCBI Taxonomy" id="76758"/>
    <lineage>
        <taxon>Bacteria</taxon>
        <taxon>Pseudomonadati</taxon>
        <taxon>Pseudomonadota</taxon>
        <taxon>Gammaproteobacteria</taxon>
        <taxon>Pseudomonadales</taxon>
        <taxon>Pseudomonadaceae</taxon>
        <taxon>Pseudomonas</taxon>
    </lineage>
</organism>
<protein>
    <submittedName>
        <fullName evidence="2">Uncharacterized protein</fullName>
    </submittedName>
</protein>
<reference evidence="2 3" key="1">
    <citation type="submission" date="2019-02" db="EMBL/GenBank/DDBJ databases">
        <title>Pseudomonas spp from wheat grain.</title>
        <authorList>
            <person name="Cho G.-S."/>
            <person name="Franz C.M.A.P."/>
        </authorList>
    </citation>
    <scope>NUCLEOTIDE SEQUENCE [LARGE SCALE GENOMIC DNA]</scope>
    <source>
        <strain evidence="2 3">133NRW</strain>
    </source>
</reference>
<feature type="transmembrane region" description="Helical" evidence="1">
    <location>
        <begin position="62"/>
        <end position="82"/>
    </location>
</feature>
<name>A0A4Q7D1H5_9PSED</name>
<evidence type="ECO:0000313" key="3">
    <source>
        <dbReference type="Proteomes" id="UP000293369"/>
    </source>
</evidence>